<protein>
    <submittedName>
        <fullName evidence="1">30S ribosomal protein S12</fullName>
    </submittedName>
</protein>
<comment type="caution">
    <text evidence="1">The sequence shown here is derived from an EMBL/GenBank/DDBJ whole genome shotgun (WGS) entry which is preliminary data.</text>
</comment>
<gene>
    <name evidence="1" type="primary">rpsL</name>
    <name evidence="1" type="ORF">trycra_107</name>
</gene>
<organism evidence="1 2">
    <name type="scientific">Candidatus Hodgkinia cicadicola</name>
    <dbReference type="NCBI Taxonomy" id="573658"/>
    <lineage>
        <taxon>Bacteria</taxon>
        <taxon>Pseudomonadati</taxon>
        <taxon>Pseudomonadota</taxon>
        <taxon>Alphaproteobacteria</taxon>
        <taxon>Hyphomicrobiales</taxon>
        <taxon>Candidatus Hodgkinia</taxon>
    </lineage>
</organism>
<sequence>MNNMIINQLVRLNQKKDYEMVIHLPWIKHTLKVECILEFMPITLKLKSAIKECNKLNYIISNKVMAYILREDYNLQEHSMVNVKGDNERLLGDRCHLFKGLLKLKRVDGRGFKI</sequence>
<reference evidence="1" key="1">
    <citation type="submission" date="2017-09" db="EMBL/GenBank/DDBJ databases">
        <authorList>
            <person name="Campbell M.A."/>
            <person name="Lukasik P."/>
            <person name="Simon C."/>
            <person name="McCutcheon J.P."/>
        </authorList>
    </citation>
    <scope>NUCLEOTIDE SEQUENCE [LARGE SCALE GENOMIC DNA]</scope>
    <source>
        <strain evidence="1">TRYCRA</strain>
    </source>
</reference>
<dbReference type="SUPFAM" id="SSF50249">
    <property type="entry name" value="Nucleic acid-binding proteins"/>
    <property type="match status" value="1"/>
</dbReference>
<keyword evidence="2" id="KW-1185">Reference proteome</keyword>
<name>A0ABX4MGK5_9HYPH</name>
<proteinExistence type="predicted"/>
<keyword evidence="1" id="KW-0687">Ribonucleoprotein</keyword>
<keyword evidence="1" id="KW-0689">Ribosomal protein</keyword>
<evidence type="ECO:0000313" key="1">
    <source>
        <dbReference type="EMBL" id="PIM95732.1"/>
    </source>
</evidence>
<accession>A0ABX4MGK5</accession>
<dbReference type="GO" id="GO:0005840">
    <property type="term" value="C:ribosome"/>
    <property type="evidence" value="ECO:0007669"/>
    <property type="project" value="UniProtKB-KW"/>
</dbReference>
<dbReference type="EMBL" id="NXGP01000056">
    <property type="protein sequence ID" value="PIM95732.1"/>
    <property type="molecule type" value="Genomic_DNA"/>
</dbReference>
<evidence type="ECO:0000313" key="2">
    <source>
        <dbReference type="Proteomes" id="UP000228979"/>
    </source>
</evidence>
<dbReference type="Proteomes" id="UP000228979">
    <property type="component" value="Unassembled WGS sequence"/>
</dbReference>
<dbReference type="Gene3D" id="2.40.50.140">
    <property type="entry name" value="Nucleic acid-binding proteins"/>
    <property type="match status" value="1"/>
</dbReference>
<dbReference type="InterPro" id="IPR012340">
    <property type="entry name" value="NA-bd_OB-fold"/>
</dbReference>